<dbReference type="EMBL" id="FLQS01000025">
    <property type="protein sequence ID" value="SBS76406.1"/>
    <property type="molecule type" value="Genomic_DNA"/>
</dbReference>
<gene>
    <name evidence="2" type="ORF">MHPYR_310070</name>
</gene>
<keyword evidence="1" id="KW-0812">Transmembrane</keyword>
<sequence>MSSPAAEVTGLATRDGLILVGMLPFLVMWPFRLAPKWLGAQRGTLTRFATEA</sequence>
<feature type="transmembrane region" description="Helical" evidence="1">
    <location>
        <begin position="16"/>
        <end position="34"/>
    </location>
</feature>
<dbReference type="AlphaFoldDB" id="A0A1Y5PCG0"/>
<reference evidence="2" key="1">
    <citation type="submission" date="2016-03" db="EMBL/GenBank/DDBJ databases">
        <authorList>
            <person name="Ploux O."/>
        </authorList>
    </citation>
    <scope>NUCLEOTIDE SEQUENCE</scope>
    <source>
        <strain evidence="2">UC10</strain>
    </source>
</reference>
<evidence type="ECO:0000256" key="1">
    <source>
        <dbReference type="SAM" id="Phobius"/>
    </source>
</evidence>
<keyword evidence="1" id="KW-1133">Transmembrane helix</keyword>
<proteinExistence type="predicted"/>
<evidence type="ECO:0000313" key="2">
    <source>
        <dbReference type="EMBL" id="SBS76406.1"/>
    </source>
</evidence>
<organism evidence="2">
    <name type="scientific">uncultured Mycobacterium sp</name>
    <dbReference type="NCBI Taxonomy" id="171292"/>
    <lineage>
        <taxon>Bacteria</taxon>
        <taxon>Bacillati</taxon>
        <taxon>Actinomycetota</taxon>
        <taxon>Actinomycetes</taxon>
        <taxon>Mycobacteriales</taxon>
        <taxon>Mycobacteriaceae</taxon>
        <taxon>Mycobacterium</taxon>
        <taxon>environmental samples</taxon>
    </lineage>
</organism>
<name>A0A1Y5PCG0_9MYCO</name>
<keyword evidence="1" id="KW-0472">Membrane</keyword>
<accession>A0A1Y5PCG0</accession>
<protein>
    <submittedName>
        <fullName evidence="2">Uncharacterized protein</fullName>
    </submittedName>
</protein>